<protein>
    <submittedName>
        <fullName evidence="2">DUF3718 domain-containing protein</fullName>
    </submittedName>
</protein>
<dbReference type="RefSeq" id="WP_220103696.1">
    <property type="nucleotide sequence ID" value="NZ_JAHZSS010000007.1"/>
</dbReference>
<accession>A0ABS7EFA0</accession>
<proteinExistence type="predicted"/>
<dbReference type="EMBL" id="JAHZSS010000007">
    <property type="protein sequence ID" value="MBW8191013.1"/>
    <property type="molecule type" value="Genomic_DNA"/>
</dbReference>
<dbReference type="Pfam" id="PF12514">
    <property type="entry name" value="DUF3718"/>
    <property type="match status" value="1"/>
</dbReference>
<name>A0ABS7EFA0_9GAMM</name>
<evidence type="ECO:0000313" key="2">
    <source>
        <dbReference type="EMBL" id="MBW8191013.1"/>
    </source>
</evidence>
<gene>
    <name evidence="2" type="ORF">K0504_08195</name>
</gene>
<reference evidence="2" key="1">
    <citation type="submission" date="2021-07" db="EMBL/GenBank/DDBJ databases">
        <title>Neiella marina sp. nov., isolated from the intestinal content of sea cucumber Apostichopus japonicus.</title>
        <authorList>
            <person name="Bai X."/>
        </authorList>
    </citation>
    <scope>NUCLEOTIDE SEQUENCE</scope>
    <source>
        <strain evidence="2">126</strain>
    </source>
</reference>
<evidence type="ECO:0000256" key="1">
    <source>
        <dbReference type="SAM" id="SignalP"/>
    </source>
</evidence>
<keyword evidence="3" id="KW-1185">Reference proteome</keyword>
<evidence type="ECO:0000313" key="3">
    <source>
        <dbReference type="Proteomes" id="UP001166251"/>
    </source>
</evidence>
<comment type="caution">
    <text evidence="2">The sequence shown here is derived from an EMBL/GenBank/DDBJ whole genome shotgun (WGS) entry which is preliminary data.</text>
</comment>
<organism evidence="2 3">
    <name type="scientific">Neiella holothuriorum</name>
    <dbReference type="NCBI Taxonomy" id="2870530"/>
    <lineage>
        <taxon>Bacteria</taxon>
        <taxon>Pseudomonadati</taxon>
        <taxon>Pseudomonadota</taxon>
        <taxon>Gammaproteobacteria</taxon>
        <taxon>Alteromonadales</taxon>
        <taxon>Echinimonadaceae</taxon>
        <taxon>Neiella</taxon>
    </lineage>
</organism>
<feature type="signal peptide" evidence="1">
    <location>
        <begin position="1"/>
        <end position="22"/>
    </location>
</feature>
<keyword evidence="1" id="KW-0732">Signal</keyword>
<feature type="chain" id="PRO_5046229736" evidence="1">
    <location>
        <begin position="23"/>
        <end position="101"/>
    </location>
</feature>
<dbReference type="Proteomes" id="UP001166251">
    <property type="component" value="Unassembled WGS sequence"/>
</dbReference>
<sequence>MIKKLTLTAAVTSLMIATGANASMDPFIEKALEDVCYSAKNDPVWKLQQTMESYRLDADDVANKVVCNGMPISEFAASHNSHETAAYLGEYRDQDDLIAKN</sequence>
<dbReference type="InterPro" id="IPR022193">
    <property type="entry name" value="DUF3718"/>
</dbReference>